<proteinExistence type="predicted"/>
<dbReference type="STRING" id="742767.HMPREF9456_03372"/>
<gene>
    <name evidence="1" type="ORF">HMPREF9456_03372</name>
</gene>
<comment type="caution">
    <text evidence="1">The sequence shown here is derived from an EMBL/GenBank/DDBJ whole genome shotgun (WGS) entry which is preliminary data.</text>
</comment>
<dbReference type="Proteomes" id="UP000006420">
    <property type="component" value="Unassembled WGS sequence"/>
</dbReference>
<sequence>MIREVYIDEQQIDIENDNAAGYIFTSPIFRDITKILSNRTTTYKVPKTQRNLTIFGLSNNPDVYSIFPYREHTFEEIRDGLTFIKGICTLLKSGEEDLELSVVWGNTINLLKLKDLKLRDISSSEYLTWSNDTPFLPDSSTAQKGFIKIDFGHGLSDIQYIHPSVTYDYILKLIEADTGVQFIYDVEKFGDVFTKRWVPLIDKNANEITWADKYFAHINLIGYNTTGAYKFSFFKFTAVSGNPDLIGGGIISDVNMIKGKEGSTVIIKSSSFVKVPNTLVDPTSYQLRVIATDSLNVYAEQYFPITMNEDGDYVSTMALDFSFDLTEDKNIYIAAQYRKSTSYVKLDGTEILVTSIGHDIYVRYDEVKFGDKFPIVPNLPDLTVVDFLKNIMWQYGLFVFYKADINNSAIQFVSVSDIYGGKYKAYDWTNLIADRKNMLMTYVYSDYAQKNIIKYKKDDSVKTKADGYFTIDNQTIPKEKELFELYFAPSDNITDSNANTYAYIPIYDASGNYKSVSYRVLIKRRYSDESTGIGYLSAFFDKEMYFMGDNGLIKKYYDTYQFIINQPAILECYVYLKGLDLYTYNELVPIFIDGTYYMMQEITVNTDGLAKCKLIRMPYYR</sequence>
<dbReference type="EMBL" id="ADLW01000022">
    <property type="protein sequence ID" value="EGK04669.1"/>
    <property type="molecule type" value="Genomic_DNA"/>
</dbReference>
<keyword evidence="2" id="KW-1185">Reference proteome</keyword>
<dbReference type="HOGENOM" id="CLU_444581_0_0_10"/>
<reference evidence="1 2" key="1">
    <citation type="submission" date="2011-04" db="EMBL/GenBank/DDBJ databases">
        <title>The Genome Sequence of Dysgonomonas mossii DSM 22836.</title>
        <authorList>
            <consortium name="The Broad Institute Genome Sequencing Platform"/>
            <person name="Earl A."/>
            <person name="Ward D."/>
            <person name="Feldgarden M."/>
            <person name="Gevers D."/>
            <person name="Pudlo N."/>
            <person name="Martens E."/>
            <person name="Allen-Vercoe E."/>
            <person name="Young S.K."/>
            <person name="Zeng Q."/>
            <person name="Gargeya S."/>
            <person name="Fitzgerald M."/>
            <person name="Haas B."/>
            <person name="Abouelleil A."/>
            <person name="Alvarado L."/>
            <person name="Arachchi H.M."/>
            <person name="Berlin A."/>
            <person name="Brown A."/>
            <person name="Chapman S.B."/>
            <person name="Chen Z."/>
            <person name="Dunbar C."/>
            <person name="Freedman E."/>
            <person name="Gearin G."/>
            <person name="Gellesch M."/>
            <person name="Goldberg J."/>
            <person name="Griggs A."/>
            <person name="Gujja S."/>
            <person name="Heiman D."/>
            <person name="Howarth C."/>
            <person name="Larson L."/>
            <person name="Lui A."/>
            <person name="MacDonald P.J.P."/>
            <person name="Mehta T."/>
            <person name="Montmayeur A."/>
            <person name="Murphy C."/>
            <person name="Neiman D."/>
            <person name="Pearson M."/>
            <person name="Priest M."/>
            <person name="Roberts A."/>
            <person name="Saif S."/>
            <person name="Shea T."/>
            <person name="Shenoy N."/>
            <person name="Sisk P."/>
            <person name="Stolte C."/>
            <person name="Sykes S."/>
            <person name="Yandava C."/>
            <person name="Wortman J."/>
            <person name="Nusbaum C."/>
            <person name="Birren B."/>
        </authorList>
    </citation>
    <scope>NUCLEOTIDE SEQUENCE [LARGE SCALE GENOMIC DNA]</scope>
    <source>
        <strain evidence="1 2">DSM 22836</strain>
    </source>
</reference>
<dbReference type="eggNOG" id="ENOG5032U23">
    <property type="taxonomic scope" value="Bacteria"/>
</dbReference>
<organism evidence="1 2">
    <name type="scientific">Dysgonomonas mossii DSM 22836</name>
    <dbReference type="NCBI Taxonomy" id="742767"/>
    <lineage>
        <taxon>Bacteria</taxon>
        <taxon>Pseudomonadati</taxon>
        <taxon>Bacteroidota</taxon>
        <taxon>Bacteroidia</taxon>
        <taxon>Bacteroidales</taxon>
        <taxon>Dysgonomonadaceae</taxon>
        <taxon>Dysgonomonas</taxon>
    </lineage>
</organism>
<name>F8X563_9BACT</name>
<dbReference type="AlphaFoldDB" id="F8X563"/>
<dbReference type="GeneID" id="78083963"/>
<accession>F8X563</accession>
<dbReference type="RefSeq" id="WP_006844739.1">
    <property type="nucleotide sequence ID" value="NZ_AQWJ01000014.1"/>
</dbReference>
<dbReference type="OrthoDB" id="1050031at2"/>
<protein>
    <submittedName>
        <fullName evidence="1">Uncharacterized protein</fullName>
    </submittedName>
</protein>
<evidence type="ECO:0000313" key="1">
    <source>
        <dbReference type="EMBL" id="EGK04669.1"/>
    </source>
</evidence>
<evidence type="ECO:0000313" key="2">
    <source>
        <dbReference type="Proteomes" id="UP000006420"/>
    </source>
</evidence>